<dbReference type="Proteomes" id="UP000784294">
    <property type="component" value="Unassembled WGS sequence"/>
</dbReference>
<sequence length="71" mass="8196">MRTSFLFCSSQNDPIWRLPPGLGTLSQNAWLQATVELRSDTTREAKDYKVPPGFYFFSSNNYQFRNVLSSL</sequence>
<comment type="caution">
    <text evidence="1">The sequence shown here is derived from an EMBL/GenBank/DDBJ whole genome shotgun (WGS) entry which is preliminary data.</text>
</comment>
<name>A0A3S5B058_9PLAT</name>
<dbReference type="AlphaFoldDB" id="A0A3S5B058"/>
<evidence type="ECO:0000313" key="2">
    <source>
        <dbReference type="Proteomes" id="UP000784294"/>
    </source>
</evidence>
<keyword evidence="2" id="KW-1185">Reference proteome</keyword>
<gene>
    <name evidence="1" type="ORF">PXEA_LOCUS26387</name>
</gene>
<reference evidence="1" key="1">
    <citation type="submission" date="2018-11" db="EMBL/GenBank/DDBJ databases">
        <authorList>
            <consortium name="Pathogen Informatics"/>
        </authorList>
    </citation>
    <scope>NUCLEOTIDE SEQUENCE</scope>
</reference>
<evidence type="ECO:0000313" key="1">
    <source>
        <dbReference type="EMBL" id="VEL32947.1"/>
    </source>
</evidence>
<proteinExistence type="predicted"/>
<accession>A0A3S5B058</accession>
<organism evidence="1 2">
    <name type="scientific">Protopolystoma xenopodis</name>
    <dbReference type="NCBI Taxonomy" id="117903"/>
    <lineage>
        <taxon>Eukaryota</taxon>
        <taxon>Metazoa</taxon>
        <taxon>Spiralia</taxon>
        <taxon>Lophotrochozoa</taxon>
        <taxon>Platyhelminthes</taxon>
        <taxon>Monogenea</taxon>
        <taxon>Polyopisthocotylea</taxon>
        <taxon>Polystomatidea</taxon>
        <taxon>Polystomatidae</taxon>
        <taxon>Protopolystoma</taxon>
    </lineage>
</organism>
<dbReference type="EMBL" id="CAAALY010244927">
    <property type="protein sequence ID" value="VEL32947.1"/>
    <property type="molecule type" value="Genomic_DNA"/>
</dbReference>
<protein>
    <submittedName>
        <fullName evidence="1">Uncharacterized protein</fullName>
    </submittedName>
</protein>